<evidence type="ECO:0000313" key="7">
    <source>
        <dbReference type="EMBL" id="KZW03410.1"/>
    </source>
</evidence>
<name>A0A166BRE6_EXIGL</name>
<evidence type="ECO:0000256" key="2">
    <source>
        <dbReference type="ARBA" id="ARBA00009824"/>
    </source>
</evidence>
<comment type="similarity">
    <text evidence="2">Belongs to the TMCO4 family.</text>
</comment>
<dbReference type="FunCoup" id="A0A166BRE6">
    <property type="interactions" value="22"/>
</dbReference>
<dbReference type="Pfam" id="PF05277">
    <property type="entry name" value="DUF726"/>
    <property type="match status" value="1"/>
</dbReference>
<gene>
    <name evidence="7" type="ORF">EXIGLDRAFT_743902</name>
</gene>
<dbReference type="InterPro" id="IPR007941">
    <property type="entry name" value="DUF726"/>
</dbReference>
<dbReference type="SUPFAM" id="SSF53474">
    <property type="entry name" value="alpha/beta-Hydrolases"/>
    <property type="match status" value="1"/>
</dbReference>
<feature type="transmembrane region" description="Helical" evidence="6">
    <location>
        <begin position="171"/>
        <end position="196"/>
    </location>
</feature>
<dbReference type="Proteomes" id="UP000077266">
    <property type="component" value="Unassembled WGS sequence"/>
</dbReference>
<dbReference type="OrthoDB" id="277931at2759"/>
<keyword evidence="3 6" id="KW-0812">Transmembrane</keyword>
<dbReference type="GO" id="GO:0016020">
    <property type="term" value="C:membrane"/>
    <property type="evidence" value="ECO:0007669"/>
    <property type="project" value="UniProtKB-SubCell"/>
</dbReference>
<dbReference type="InterPro" id="IPR029058">
    <property type="entry name" value="AB_hydrolase_fold"/>
</dbReference>
<keyword evidence="4 6" id="KW-1133">Transmembrane helix</keyword>
<sequence length="525" mass="56217">MAAAPSTKLEEQHLLPVLVAAKTALVNPPPGFTTQRWWRNDGARWLAHLCKQVDVQQETIAPNPTRQDVHNMREAGLVPHTLDTDIALLLLRLSMSLPAVTDQKQELNYTASGRAFIIRTLEVLDIPLQVLLDAERQIADELFSQLAGATKEKEEVENARKQREHGWGGSFGRWAATGVGVVLGGVAIGVTGGLAAPLLVPLVPFLGLSAAAAPVVLGTFFGLAGGGLTGYRVRKRWAGVDQFEFVDLSAERYTESEKKNRVPSMTATILVPGLQITAENESVNAARGALSLFAQPPRDLFVLSHSPELMFTTGKTLDDWILSQVLSKTTTAALALTLGAVMTALAAPMAVYTAGTMIDNDWVQACDKSRKAGHLLADVLRSRVQGSRPVTLIGSSLGALVVFQALLDLSSSGLPNSHTHAGAGPLVDSAIFIASPANPSDDEWRKVRGAVGRRVVNAWCKSDLVLATVGRLHEVVGGARFKPSMGLGVVMVEGVEDIDIGDIIEGHFDIPVKYGEIMHRVRAAE</sequence>
<evidence type="ECO:0000256" key="6">
    <source>
        <dbReference type="SAM" id="Phobius"/>
    </source>
</evidence>
<evidence type="ECO:0000256" key="1">
    <source>
        <dbReference type="ARBA" id="ARBA00004141"/>
    </source>
</evidence>
<dbReference type="PANTHER" id="PTHR17920:SF23">
    <property type="entry name" value="DUF726-DOMAIN-CONTAINING PROTEIN"/>
    <property type="match status" value="1"/>
</dbReference>
<feature type="transmembrane region" description="Helical" evidence="6">
    <location>
        <begin position="202"/>
        <end position="226"/>
    </location>
</feature>
<comment type="subcellular location">
    <subcellularLocation>
        <location evidence="1">Membrane</location>
        <topology evidence="1">Multi-pass membrane protein</topology>
    </subcellularLocation>
</comment>
<evidence type="ECO:0000313" key="8">
    <source>
        <dbReference type="Proteomes" id="UP000077266"/>
    </source>
</evidence>
<dbReference type="InParanoid" id="A0A166BRE6"/>
<keyword evidence="8" id="KW-1185">Reference proteome</keyword>
<evidence type="ECO:0000256" key="4">
    <source>
        <dbReference type="ARBA" id="ARBA00022989"/>
    </source>
</evidence>
<keyword evidence="5 6" id="KW-0472">Membrane</keyword>
<dbReference type="STRING" id="1314781.A0A166BRE6"/>
<dbReference type="EMBL" id="KV425883">
    <property type="protein sequence ID" value="KZW03410.1"/>
    <property type="molecule type" value="Genomic_DNA"/>
</dbReference>
<dbReference type="PANTHER" id="PTHR17920">
    <property type="entry name" value="TRANSMEMBRANE AND COILED-COIL DOMAIN-CONTAINING PROTEIN 4 TMCO4"/>
    <property type="match status" value="1"/>
</dbReference>
<organism evidence="7 8">
    <name type="scientific">Exidia glandulosa HHB12029</name>
    <dbReference type="NCBI Taxonomy" id="1314781"/>
    <lineage>
        <taxon>Eukaryota</taxon>
        <taxon>Fungi</taxon>
        <taxon>Dikarya</taxon>
        <taxon>Basidiomycota</taxon>
        <taxon>Agaricomycotina</taxon>
        <taxon>Agaricomycetes</taxon>
        <taxon>Auriculariales</taxon>
        <taxon>Exidiaceae</taxon>
        <taxon>Exidia</taxon>
    </lineage>
</organism>
<dbReference type="AlphaFoldDB" id="A0A166BRE6"/>
<evidence type="ECO:0000256" key="3">
    <source>
        <dbReference type="ARBA" id="ARBA00022692"/>
    </source>
</evidence>
<evidence type="ECO:0000256" key="5">
    <source>
        <dbReference type="ARBA" id="ARBA00023136"/>
    </source>
</evidence>
<protein>
    <submittedName>
        <fullName evidence="7">DUF726-domain-containing protein</fullName>
    </submittedName>
</protein>
<feature type="transmembrane region" description="Helical" evidence="6">
    <location>
        <begin position="332"/>
        <end position="352"/>
    </location>
</feature>
<proteinExistence type="inferred from homology"/>
<reference evidence="7 8" key="1">
    <citation type="journal article" date="2016" name="Mol. Biol. Evol.">
        <title>Comparative Genomics of Early-Diverging Mushroom-Forming Fungi Provides Insights into the Origins of Lignocellulose Decay Capabilities.</title>
        <authorList>
            <person name="Nagy L.G."/>
            <person name="Riley R."/>
            <person name="Tritt A."/>
            <person name="Adam C."/>
            <person name="Daum C."/>
            <person name="Floudas D."/>
            <person name="Sun H."/>
            <person name="Yadav J.S."/>
            <person name="Pangilinan J."/>
            <person name="Larsson K.H."/>
            <person name="Matsuura K."/>
            <person name="Barry K."/>
            <person name="Labutti K."/>
            <person name="Kuo R."/>
            <person name="Ohm R.A."/>
            <person name="Bhattacharya S.S."/>
            <person name="Shirouzu T."/>
            <person name="Yoshinaga Y."/>
            <person name="Martin F.M."/>
            <person name="Grigoriev I.V."/>
            <person name="Hibbett D.S."/>
        </authorList>
    </citation>
    <scope>NUCLEOTIDE SEQUENCE [LARGE SCALE GENOMIC DNA]</scope>
    <source>
        <strain evidence="7 8">HHB12029</strain>
    </source>
</reference>
<accession>A0A166BRE6</accession>